<dbReference type="EMBL" id="JBHSFI010000006">
    <property type="protein sequence ID" value="MFC4630795.1"/>
    <property type="molecule type" value="Genomic_DNA"/>
</dbReference>
<feature type="transmembrane region" description="Helical" evidence="2">
    <location>
        <begin position="160"/>
        <end position="177"/>
    </location>
</feature>
<evidence type="ECO:0008006" key="5">
    <source>
        <dbReference type="Google" id="ProtNLM"/>
    </source>
</evidence>
<feature type="region of interest" description="Disordered" evidence="1">
    <location>
        <begin position="1"/>
        <end position="25"/>
    </location>
</feature>
<organism evidence="3 4">
    <name type="scientific">Promicromonospora alba</name>
    <dbReference type="NCBI Taxonomy" id="1616110"/>
    <lineage>
        <taxon>Bacteria</taxon>
        <taxon>Bacillati</taxon>
        <taxon>Actinomycetota</taxon>
        <taxon>Actinomycetes</taxon>
        <taxon>Micrococcales</taxon>
        <taxon>Promicromonosporaceae</taxon>
        <taxon>Promicromonospora</taxon>
    </lineage>
</organism>
<dbReference type="RefSeq" id="WP_377139027.1">
    <property type="nucleotide sequence ID" value="NZ_JBHSFI010000006.1"/>
</dbReference>
<reference evidence="4" key="1">
    <citation type="journal article" date="2019" name="Int. J. Syst. Evol. Microbiol.">
        <title>The Global Catalogue of Microorganisms (GCM) 10K type strain sequencing project: providing services to taxonomists for standard genome sequencing and annotation.</title>
        <authorList>
            <consortium name="The Broad Institute Genomics Platform"/>
            <consortium name="The Broad Institute Genome Sequencing Center for Infectious Disease"/>
            <person name="Wu L."/>
            <person name="Ma J."/>
        </authorList>
    </citation>
    <scope>NUCLEOTIDE SEQUENCE [LARGE SCALE GENOMIC DNA]</scope>
    <source>
        <strain evidence="4">CCUG 42722</strain>
    </source>
</reference>
<feature type="transmembrane region" description="Helical" evidence="2">
    <location>
        <begin position="286"/>
        <end position="305"/>
    </location>
</feature>
<keyword evidence="2" id="KW-0812">Transmembrane</keyword>
<proteinExistence type="predicted"/>
<gene>
    <name evidence="3" type="ORF">ACFO6V_21295</name>
</gene>
<evidence type="ECO:0000256" key="1">
    <source>
        <dbReference type="SAM" id="MobiDB-lite"/>
    </source>
</evidence>
<evidence type="ECO:0000313" key="4">
    <source>
        <dbReference type="Proteomes" id="UP001596011"/>
    </source>
</evidence>
<dbReference type="Proteomes" id="UP001596011">
    <property type="component" value="Unassembled WGS sequence"/>
</dbReference>
<feature type="transmembrane region" description="Helical" evidence="2">
    <location>
        <begin position="98"/>
        <end position="118"/>
    </location>
</feature>
<keyword evidence="2" id="KW-1133">Transmembrane helix</keyword>
<feature type="compositionally biased region" description="Low complexity" evidence="1">
    <location>
        <begin position="1"/>
        <end position="17"/>
    </location>
</feature>
<keyword evidence="4" id="KW-1185">Reference proteome</keyword>
<protein>
    <recommendedName>
        <fullName evidence="5">DUF1700 domain-containing protein</fullName>
    </recommendedName>
</protein>
<feature type="transmembrane region" description="Helical" evidence="2">
    <location>
        <begin position="262"/>
        <end position="280"/>
    </location>
</feature>
<feature type="transmembrane region" description="Helical" evidence="2">
    <location>
        <begin position="212"/>
        <end position="233"/>
    </location>
</feature>
<feature type="transmembrane region" description="Helical" evidence="2">
    <location>
        <begin position="183"/>
        <end position="200"/>
    </location>
</feature>
<feature type="transmembrane region" description="Helical" evidence="2">
    <location>
        <begin position="239"/>
        <end position="255"/>
    </location>
</feature>
<dbReference type="Pfam" id="PF22564">
    <property type="entry name" value="HAAS"/>
    <property type="match status" value="1"/>
</dbReference>
<name>A0ABV9HMI3_9MICO</name>
<keyword evidence="2" id="KW-0472">Membrane</keyword>
<evidence type="ECO:0000256" key="2">
    <source>
        <dbReference type="SAM" id="Phobius"/>
    </source>
</evidence>
<feature type="transmembrane region" description="Helical" evidence="2">
    <location>
        <begin position="130"/>
        <end position="153"/>
    </location>
</feature>
<accession>A0ABV9HMI3</accession>
<feature type="region of interest" description="Disordered" evidence="1">
    <location>
        <begin position="57"/>
        <end position="76"/>
    </location>
</feature>
<sequence>MTENTTTAESTTTTERTAMNGNTEGAYLRDVGKRLRSLTPEQRDAVLDDVRAHFAEAEDAGRTPEQAAESLGDPAQFTERVRAELGHEPGGTDRMRRILLWLATAVGVFAAMFVSFWWPEGSLQVPNTQFQAHGFGIVLLNLAPAVVAALPNFATARARTVFTAAAAIMLSVMSFMFSDGWAFAPTAWLAWAALVVPVIARNGPPATGWRIAGGALAVLPMVLGIGGALVGSWGLELGYVLYTVVVAALGVLMALGKPWAGVVLALVGVAALVSSALYPGMLTSGVWWAGGLFITLGASQALMHARSRIPARR</sequence>
<comment type="caution">
    <text evidence="3">The sequence shown here is derived from an EMBL/GenBank/DDBJ whole genome shotgun (WGS) entry which is preliminary data.</text>
</comment>
<evidence type="ECO:0000313" key="3">
    <source>
        <dbReference type="EMBL" id="MFC4630795.1"/>
    </source>
</evidence>